<gene>
    <name evidence="1" type="ORF">SDC9_179943</name>
</gene>
<reference evidence="1" key="1">
    <citation type="submission" date="2019-08" db="EMBL/GenBank/DDBJ databases">
        <authorList>
            <person name="Kucharzyk K."/>
            <person name="Murdoch R.W."/>
            <person name="Higgins S."/>
            <person name="Loffler F."/>
        </authorList>
    </citation>
    <scope>NUCLEOTIDE SEQUENCE</scope>
</reference>
<name>A0A645H097_9ZZZZ</name>
<protein>
    <submittedName>
        <fullName evidence="1">Uncharacterized protein</fullName>
    </submittedName>
</protein>
<accession>A0A645H097</accession>
<dbReference type="AlphaFoldDB" id="A0A645H097"/>
<dbReference type="EMBL" id="VSSQ01084501">
    <property type="protein sequence ID" value="MPN32465.1"/>
    <property type="molecule type" value="Genomic_DNA"/>
</dbReference>
<evidence type="ECO:0000313" key="1">
    <source>
        <dbReference type="EMBL" id="MPN32465.1"/>
    </source>
</evidence>
<comment type="caution">
    <text evidence="1">The sequence shown here is derived from an EMBL/GenBank/DDBJ whole genome shotgun (WGS) entry which is preliminary data.</text>
</comment>
<proteinExistence type="predicted"/>
<organism evidence="1">
    <name type="scientific">bioreactor metagenome</name>
    <dbReference type="NCBI Taxonomy" id="1076179"/>
    <lineage>
        <taxon>unclassified sequences</taxon>
        <taxon>metagenomes</taxon>
        <taxon>ecological metagenomes</taxon>
    </lineage>
</organism>
<sequence length="91" mass="10468">MRFFDRFKHNLFFDLVRTGFDHVDLLRGSSHGEGKIGCLPLFAVRIDDDLTVHQAHMHTADRAEKGYIGYGNCNGSADHGRDLRRIVLFHR</sequence>